<dbReference type="InterPro" id="IPR005829">
    <property type="entry name" value="Sugar_transporter_CS"/>
</dbReference>
<sequence>MEFEDILVKVGEYGRYQQFFVYFFLVPAAFITPWLSMTTIFMVSSPNHVCTHYVDSRNYTDIQLDSLFASSNFTDNDKCFTSVNTSATSLTNKCDKWIFDKTNYHETFVTHNSLVCDNDHLVGTALAVISLGQLVGTPTLGYVADRFGRKIAYMIGITLSFISTLSPTLLKGVLPFILLRFVHGLATNACYQMPLVLAIEIMGPQGRTKMSLISSISFACGLATLPLAAYLTAHWYYMSLISTVVVSFALVMSRLIPESPRWLISVQRYGKAYSILSKVAKTNGIQVDERLILDIREVGRKFESNSKTETNEVKVLCSQFFNRSILFILALNALSLLASEVAYTGLHYNIRNFKGNEFLNYFLLVSVEPIASIIGCLLMDSRLGRRWTLSLCLAWAGISLTICSMIDPSDLVRVALFSMMGKMGATIGYIVSSLHGSEMLPTVIRNQGLSVSYFVLSAGSIFIPYIIHLGKYGSNIPLICMGIIDLTAAAFSTLLPETQNRVLPQTVEESEKLVQSRKYWSLAPKSPPRKVHVEQGETVGII</sequence>
<evidence type="ECO:0000256" key="1">
    <source>
        <dbReference type="ARBA" id="ARBA00004141"/>
    </source>
</evidence>
<dbReference type="EMBL" id="CAEY01000761">
    <property type="status" value="NOT_ANNOTATED_CDS"/>
    <property type="molecule type" value="Genomic_DNA"/>
</dbReference>
<feature type="transmembrane region" description="Helical" evidence="5">
    <location>
        <begin position="151"/>
        <end position="170"/>
    </location>
</feature>
<feature type="domain" description="Major facilitator superfamily (MFS) profile" evidence="6">
    <location>
        <begin position="81"/>
        <end position="500"/>
    </location>
</feature>
<evidence type="ECO:0000256" key="4">
    <source>
        <dbReference type="ARBA" id="ARBA00023136"/>
    </source>
</evidence>
<dbReference type="KEGG" id="tut:107368931"/>
<dbReference type="PROSITE" id="PS00216">
    <property type="entry name" value="SUGAR_TRANSPORT_1"/>
    <property type="match status" value="1"/>
</dbReference>
<dbReference type="AlphaFoldDB" id="T1L022"/>
<proteinExistence type="predicted"/>
<keyword evidence="8" id="KW-1185">Reference proteome</keyword>
<dbReference type="EnsemblMetazoa" id="tetur29g00920.1">
    <property type="protein sequence ID" value="tetur29g00920.1"/>
    <property type="gene ID" value="tetur29g00920"/>
</dbReference>
<feature type="transmembrane region" description="Helical" evidence="5">
    <location>
        <begin position="20"/>
        <end position="43"/>
    </location>
</feature>
<evidence type="ECO:0000256" key="3">
    <source>
        <dbReference type="ARBA" id="ARBA00022989"/>
    </source>
</evidence>
<reference evidence="7" key="2">
    <citation type="submission" date="2015-06" db="UniProtKB">
        <authorList>
            <consortium name="EnsemblMetazoa"/>
        </authorList>
    </citation>
    <scope>IDENTIFICATION</scope>
</reference>
<dbReference type="STRING" id="32264.T1L022"/>
<dbReference type="eggNOG" id="KOG0255">
    <property type="taxonomic scope" value="Eukaryota"/>
</dbReference>
<reference evidence="8" key="1">
    <citation type="submission" date="2011-08" db="EMBL/GenBank/DDBJ databases">
        <authorList>
            <person name="Rombauts S."/>
        </authorList>
    </citation>
    <scope>NUCLEOTIDE SEQUENCE</scope>
    <source>
        <strain evidence="8">London</strain>
    </source>
</reference>
<dbReference type="Gene3D" id="1.20.1250.20">
    <property type="entry name" value="MFS general substrate transporter like domains"/>
    <property type="match status" value="1"/>
</dbReference>
<feature type="transmembrane region" description="Helical" evidence="5">
    <location>
        <begin position="412"/>
        <end position="431"/>
    </location>
</feature>
<dbReference type="GO" id="GO:0022857">
    <property type="term" value="F:transmembrane transporter activity"/>
    <property type="evidence" value="ECO:0007669"/>
    <property type="project" value="InterPro"/>
</dbReference>
<dbReference type="InterPro" id="IPR020846">
    <property type="entry name" value="MFS_dom"/>
</dbReference>
<feature type="transmembrane region" description="Helical" evidence="5">
    <location>
        <begin position="476"/>
        <end position="495"/>
    </location>
</feature>
<accession>T1L022</accession>
<evidence type="ECO:0000313" key="7">
    <source>
        <dbReference type="EnsemblMetazoa" id="tetur29g00920.1"/>
    </source>
</evidence>
<dbReference type="OMA" id="LHYNIRN"/>
<keyword evidence="3 5" id="KW-1133">Transmembrane helix</keyword>
<dbReference type="InterPro" id="IPR005828">
    <property type="entry name" value="MFS_sugar_transport-like"/>
</dbReference>
<dbReference type="PROSITE" id="PS50850">
    <property type="entry name" value="MFS"/>
    <property type="match status" value="1"/>
</dbReference>
<feature type="transmembrane region" description="Helical" evidence="5">
    <location>
        <begin position="387"/>
        <end position="406"/>
    </location>
</feature>
<protein>
    <recommendedName>
        <fullName evidence="6">Major facilitator superfamily (MFS) profile domain-containing protein</fullName>
    </recommendedName>
</protein>
<keyword evidence="4 5" id="KW-0472">Membrane</keyword>
<evidence type="ECO:0000313" key="8">
    <source>
        <dbReference type="Proteomes" id="UP000015104"/>
    </source>
</evidence>
<organism evidence="7 8">
    <name type="scientific">Tetranychus urticae</name>
    <name type="common">Two-spotted spider mite</name>
    <dbReference type="NCBI Taxonomy" id="32264"/>
    <lineage>
        <taxon>Eukaryota</taxon>
        <taxon>Metazoa</taxon>
        <taxon>Ecdysozoa</taxon>
        <taxon>Arthropoda</taxon>
        <taxon>Chelicerata</taxon>
        <taxon>Arachnida</taxon>
        <taxon>Acari</taxon>
        <taxon>Acariformes</taxon>
        <taxon>Trombidiformes</taxon>
        <taxon>Prostigmata</taxon>
        <taxon>Eleutherengona</taxon>
        <taxon>Raphignathae</taxon>
        <taxon>Tetranychoidea</taxon>
        <taxon>Tetranychidae</taxon>
        <taxon>Tetranychus</taxon>
    </lineage>
</organism>
<dbReference type="OrthoDB" id="2544694at2759"/>
<feature type="transmembrane region" description="Helical" evidence="5">
    <location>
        <begin position="211"/>
        <end position="229"/>
    </location>
</feature>
<evidence type="ECO:0000259" key="6">
    <source>
        <dbReference type="PROSITE" id="PS50850"/>
    </source>
</evidence>
<dbReference type="HOGENOM" id="CLU_001265_33_4_1"/>
<keyword evidence="2 5" id="KW-0812">Transmembrane</keyword>
<evidence type="ECO:0000256" key="5">
    <source>
        <dbReference type="SAM" id="Phobius"/>
    </source>
</evidence>
<evidence type="ECO:0000256" key="2">
    <source>
        <dbReference type="ARBA" id="ARBA00022692"/>
    </source>
</evidence>
<gene>
    <name evidence="7" type="primary">107368931</name>
</gene>
<comment type="subcellular location">
    <subcellularLocation>
        <location evidence="1">Membrane</location>
        <topology evidence="1">Multi-pass membrane protein</topology>
    </subcellularLocation>
</comment>
<feature type="transmembrane region" description="Helical" evidence="5">
    <location>
        <begin position="176"/>
        <end position="199"/>
    </location>
</feature>
<dbReference type="Pfam" id="PF00083">
    <property type="entry name" value="Sugar_tr"/>
    <property type="match status" value="1"/>
</dbReference>
<feature type="transmembrane region" description="Helical" evidence="5">
    <location>
        <begin position="451"/>
        <end position="470"/>
    </location>
</feature>
<name>T1L022_TETUR</name>
<dbReference type="PANTHER" id="PTHR24064">
    <property type="entry name" value="SOLUTE CARRIER FAMILY 22 MEMBER"/>
    <property type="match status" value="1"/>
</dbReference>
<dbReference type="SUPFAM" id="SSF103473">
    <property type="entry name" value="MFS general substrate transporter"/>
    <property type="match status" value="1"/>
</dbReference>
<dbReference type="Proteomes" id="UP000015104">
    <property type="component" value="Unassembled WGS sequence"/>
</dbReference>
<feature type="transmembrane region" description="Helical" evidence="5">
    <location>
        <begin position="358"/>
        <end position="380"/>
    </location>
</feature>
<dbReference type="GO" id="GO:0016020">
    <property type="term" value="C:membrane"/>
    <property type="evidence" value="ECO:0007669"/>
    <property type="project" value="UniProtKB-SubCell"/>
</dbReference>
<feature type="transmembrane region" description="Helical" evidence="5">
    <location>
        <begin position="235"/>
        <end position="256"/>
    </location>
</feature>
<dbReference type="InterPro" id="IPR036259">
    <property type="entry name" value="MFS_trans_sf"/>
</dbReference>
<feature type="transmembrane region" description="Helical" evidence="5">
    <location>
        <begin position="324"/>
        <end position="346"/>
    </location>
</feature>